<dbReference type="EMBL" id="JACHID010000005">
    <property type="protein sequence ID" value="MBB5021673.1"/>
    <property type="molecule type" value="Genomic_DNA"/>
</dbReference>
<evidence type="ECO:0000256" key="4">
    <source>
        <dbReference type="SAM" id="SignalP"/>
    </source>
</evidence>
<sequence length="182" mass="21140">MKYCYHITLTATIFLLLTIAPSLQAKPCQYGYIDVQRAIDISSSGQQAIDLVKQDFDQKRQVIEERKDALARQKKELDRQQGNLSQPERQSAIEAYNMELASLRRFVEDANRQLEAQERSLTNRIVSEIGDVVRRYGEENNYCYIFELKNSGILYANQGHDITRTIVDIYDRISRQGRNETQ</sequence>
<feature type="coiled-coil region" evidence="3">
    <location>
        <begin position="53"/>
        <end position="124"/>
    </location>
</feature>
<gene>
    <name evidence="5" type="ORF">HNR37_000986</name>
</gene>
<organism evidence="5 6">
    <name type="scientific">Desulfurispira natronophila</name>
    <dbReference type="NCBI Taxonomy" id="682562"/>
    <lineage>
        <taxon>Bacteria</taxon>
        <taxon>Pseudomonadati</taxon>
        <taxon>Chrysiogenota</taxon>
        <taxon>Chrysiogenia</taxon>
        <taxon>Chrysiogenales</taxon>
        <taxon>Chrysiogenaceae</taxon>
        <taxon>Desulfurispira</taxon>
    </lineage>
</organism>
<dbReference type="GO" id="GO:0050821">
    <property type="term" value="P:protein stabilization"/>
    <property type="evidence" value="ECO:0007669"/>
    <property type="project" value="TreeGrafter"/>
</dbReference>
<dbReference type="PANTHER" id="PTHR35089">
    <property type="entry name" value="CHAPERONE PROTEIN SKP"/>
    <property type="match status" value="1"/>
</dbReference>
<accession>A0A7W7Y407</accession>
<dbReference type="AlphaFoldDB" id="A0A7W7Y407"/>
<dbReference type="InterPro" id="IPR005632">
    <property type="entry name" value="Chaperone_Skp"/>
</dbReference>
<dbReference type="Gene3D" id="3.30.910.20">
    <property type="entry name" value="Skp domain"/>
    <property type="match status" value="1"/>
</dbReference>
<feature type="chain" id="PRO_5030651915" evidence="4">
    <location>
        <begin position="26"/>
        <end position="182"/>
    </location>
</feature>
<keyword evidence="3" id="KW-0175">Coiled coil</keyword>
<dbReference type="GO" id="GO:0005829">
    <property type="term" value="C:cytosol"/>
    <property type="evidence" value="ECO:0007669"/>
    <property type="project" value="TreeGrafter"/>
</dbReference>
<feature type="signal peptide" evidence="4">
    <location>
        <begin position="1"/>
        <end position="25"/>
    </location>
</feature>
<evidence type="ECO:0000313" key="5">
    <source>
        <dbReference type="EMBL" id="MBB5021673.1"/>
    </source>
</evidence>
<protein>
    <submittedName>
        <fullName evidence="5">Outer membrane protein</fullName>
    </submittedName>
</protein>
<comment type="caution">
    <text evidence="5">The sequence shown here is derived from an EMBL/GenBank/DDBJ whole genome shotgun (WGS) entry which is preliminary data.</text>
</comment>
<dbReference type="RefSeq" id="WP_183730796.1">
    <property type="nucleotide sequence ID" value="NZ_JACHID010000005.1"/>
</dbReference>
<dbReference type="GO" id="GO:0051082">
    <property type="term" value="F:unfolded protein binding"/>
    <property type="evidence" value="ECO:0007669"/>
    <property type="project" value="InterPro"/>
</dbReference>
<name>A0A7W7Y407_9BACT</name>
<evidence type="ECO:0000313" key="6">
    <source>
        <dbReference type="Proteomes" id="UP000528322"/>
    </source>
</evidence>
<keyword evidence="2 4" id="KW-0732">Signal</keyword>
<dbReference type="SUPFAM" id="SSF111384">
    <property type="entry name" value="OmpH-like"/>
    <property type="match status" value="1"/>
</dbReference>
<reference evidence="5 6" key="1">
    <citation type="submission" date="2020-08" db="EMBL/GenBank/DDBJ databases">
        <title>Genomic Encyclopedia of Type Strains, Phase IV (KMG-IV): sequencing the most valuable type-strain genomes for metagenomic binning, comparative biology and taxonomic classification.</title>
        <authorList>
            <person name="Goeker M."/>
        </authorList>
    </citation>
    <scope>NUCLEOTIDE SEQUENCE [LARGE SCALE GENOMIC DNA]</scope>
    <source>
        <strain evidence="5 6">DSM 22071</strain>
    </source>
</reference>
<proteinExistence type="inferred from homology"/>
<keyword evidence="6" id="KW-1185">Reference proteome</keyword>
<dbReference type="PANTHER" id="PTHR35089:SF1">
    <property type="entry name" value="CHAPERONE PROTEIN SKP"/>
    <property type="match status" value="1"/>
</dbReference>
<dbReference type="InterPro" id="IPR024930">
    <property type="entry name" value="Skp_dom_sf"/>
</dbReference>
<evidence type="ECO:0000256" key="3">
    <source>
        <dbReference type="SAM" id="Coils"/>
    </source>
</evidence>
<evidence type="ECO:0000256" key="1">
    <source>
        <dbReference type="ARBA" id="ARBA00009091"/>
    </source>
</evidence>
<dbReference type="Pfam" id="PF03938">
    <property type="entry name" value="OmpH"/>
    <property type="match status" value="1"/>
</dbReference>
<dbReference type="Proteomes" id="UP000528322">
    <property type="component" value="Unassembled WGS sequence"/>
</dbReference>
<comment type="similarity">
    <text evidence="1">Belongs to the Skp family.</text>
</comment>
<evidence type="ECO:0000256" key="2">
    <source>
        <dbReference type="ARBA" id="ARBA00022729"/>
    </source>
</evidence>
<dbReference type="SMART" id="SM00935">
    <property type="entry name" value="OmpH"/>
    <property type="match status" value="1"/>
</dbReference>